<keyword evidence="1" id="KW-0812">Transmembrane</keyword>
<keyword evidence="1" id="KW-0472">Membrane</keyword>
<feature type="domain" description="Acyltransferase 3" evidence="2">
    <location>
        <begin position="2"/>
        <end position="287"/>
    </location>
</feature>
<dbReference type="Proteomes" id="UP000648801">
    <property type="component" value="Unassembled WGS sequence"/>
</dbReference>
<organism evidence="3 4">
    <name type="scientific">Edaphobacter acidisoli</name>
    <dbReference type="NCBI Taxonomy" id="2040573"/>
    <lineage>
        <taxon>Bacteria</taxon>
        <taxon>Pseudomonadati</taxon>
        <taxon>Acidobacteriota</taxon>
        <taxon>Terriglobia</taxon>
        <taxon>Terriglobales</taxon>
        <taxon>Acidobacteriaceae</taxon>
        <taxon>Edaphobacter</taxon>
    </lineage>
</organism>
<evidence type="ECO:0000259" key="2">
    <source>
        <dbReference type="Pfam" id="PF01757"/>
    </source>
</evidence>
<feature type="transmembrane region" description="Helical" evidence="1">
    <location>
        <begin position="207"/>
        <end position="225"/>
    </location>
</feature>
<dbReference type="PANTHER" id="PTHR23028">
    <property type="entry name" value="ACETYLTRANSFERASE"/>
    <property type="match status" value="1"/>
</dbReference>
<feature type="transmembrane region" description="Helical" evidence="1">
    <location>
        <begin position="103"/>
        <end position="127"/>
    </location>
</feature>
<evidence type="ECO:0000313" key="3">
    <source>
        <dbReference type="EMBL" id="GGA67948.1"/>
    </source>
</evidence>
<dbReference type="AlphaFoldDB" id="A0A916RV79"/>
<dbReference type="GO" id="GO:0009103">
    <property type="term" value="P:lipopolysaccharide biosynthetic process"/>
    <property type="evidence" value="ECO:0007669"/>
    <property type="project" value="TreeGrafter"/>
</dbReference>
<dbReference type="GO" id="GO:0016747">
    <property type="term" value="F:acyltransferase activity, transferring groups other than amino-acyl groups"/>
    <property type="evidence" value="ECO:0007669"/>
    <property type="project" value="InterPro"/>
</dbReference>
<keyword evidence="3" id="KW-0808">Transferase</keyword>
<evidence type="ECO:0000313" key="4">
    <source>
        <dbReference type="Proteomes" id="UP000648801"/>
    </source>
</evidence>
<dbReference type="InterPro" id="IPR050879">
    <property type="entry name" value="Acyltransferase_3"/>
</dbReference>
<sequence>MGVDLFFVLSGFLITGRLLENKGRSIRGYFGHFYARRARRILPPYLLLLLITVLVFGTWWLRSWYICLFLTNFAVVVGAQLPESLCILWSLGVEEQFYLAWPFAVYFLGEVTIAWLAASLIFVAPLLRWFCTPLFPSVWFIYTLTPFRMDTLAAGALIAIIWRRRQYWIKQFGHFGPILSLVAAGVLGLLAKNSRFTTSANTRESNTFIYELTLIIVTGIVLWALSGRAVRILTFAPVRYLGRISYTVYLVHLTVFALVARYVRGTTETVLATLFITLLFASASWFLLERPILGRPENKVISSIRPIPPVDELEQQTIQLKGARFTSLP</sequence>
<accession>A0A916RV79</accession>
<proteinExistence type="predicted"/>
<keyword evidence="3" id="KW-0012">Acyltransferase</keyword>
<keyword evidence="1" id="KW-1133">Transmembrane helix</keyword>
<reference evidence="3" key="2">
    <citation type="submission" date="2020-09" db="EMBL/GenBank/DDBJ databases">
        <authorList>
            <person name="Sun Q."/>
            <person name="Zhou Y."/>
        </authorList>
    </citation>
    <scope>NUCLEOTIDE SEQUENCE</scope>
    <source>
        <strain evidence="3">CGMCC 1.15447</strain>
    </source>
</reference>
<dbReference type="EMBL" id="BMJB01000001">
    <property type="protein sequence ID" value="GGA67948.1"/>
    <property type="molecule type" value="Genomic_DNA"/>
</dbReference>
<feature type="transmembrane region" description="Helical" evidence="1">
    <location>
        <begin position="174"/>
        <end position="191"/>
    </location>
</feature>
<feature type="transmembrane region" description="Helical" evidence="1">
    <location>
        <begin position="269"/>
        <end position="288"/>
    </location>
</feature>
<feature type="transmembrane region" description="Helical" evidence="1">
    <location>
        <begin position="68"/>
        <end position="91"/>
    </location>
</feature>
<name>A0A916RV79_9BACT</name>
<reference evidence="3" key="1">
    <citation type="journal article" date="2014" name="Int. J. Syst. Evol. Microbiol.">
        <title>Complete genome sequence of Corynebacterium casei LMG S-19264T (=DSM 44701T), isolated from a smear-ripened cheese.</title>
        <authorList>
            <consortium name="US DOE Joint Genome Institute (JGI-PGF)"/>
            <person name="Walter F."/>
            <person name="Albersmeier A."/>
            <person name="Kalinowski J."/>
            <person name="Ruckert C."/>
        </authorList>
    </citation>
    <scope>NUCLEOTIDE SEQUENCE</scope>
    <source>
        <strain evidence="3">CGMCC 1.15447</strain>
    </source>
</reference>
<dbReference type="GO" id="GO:0016020">
    <property type="term" value="C:membrane"/>
    <property type="evidence" value="ECO:0007669"/>
    <property type="project" value="TreeGrafter"/>
</dbReference>
<comment type="caution">
    <text evidence="3">The sequence shown here is derived from an EMBL/GenBank/DDBJ whole genome shotgun (WGS) entry which is preliminary data.</text>
</comment>
<feature type="transmembrane region" description="Helical" evidence="1">
    <location>
        <begin position="139"/>
        <end position="162"/>
    </location>
</feature>
<dbReference type="InterPro" id="IPR002656">
    <property type="entry name" value="Acyl_transf_3_dom"/>
</dbReference>
<keyword evidence="4" id="KW-1185">Reference proteome</keyword>
<gene>
    <name evidence="3" type="ORF">GCM10011507_19260</name>
</gene>
<feature type="transmembrane region" description="Helical" evidence="1">
    <location>
        <begin position="246"/>
        <end position="263"/>
    </location>
</feature>
<evidence type="ECO:0000256" key="1">
    <source>
        <dbReference type="SAM" id="Phobius"/>
    </source>
</evidence>
<dbReference type="Pfam" id="PF01757">
    <property type="entry name" value="Acyl_transf_3"/>
    <property type="match status" value="1"/>
</dbReference>
<protein>
    <submittedName>
        <fullName evidence="3">Acyltransferase</fullName>
    </submittedName>
</protein>
<dbReference type="PANTHER" id="PTHR23028:SF53">
    <property type="entry name" value="ACYL_TRANSF_3 DOMAIN-CONTAINING PROTEIN"/>
    <property type="match status" value="1"/>
</dbReference>
<feature type="transmembrane region" description="Helical" evidence="1">
    <location>
        <begin position="45"/>
        <end position="62"/>
    </location>
</feature>